<dbReference type="GO" id="GO:0031419">
    <property type="term" value="F:cobalamin binding"/>
    <property type="evidence" value="ECO:0007669"/>
    <property type="project" value="InterPro"/>
</dbReference>
<dbReference type="SFLD" id="SFLDG01082">
    <property type="entry name" value="B12-binding_domain_containing"/>
    <property type="match status" value="2"/>
</dbReference>
<sequence length="1196" mass="135044">MKTVNLKLMLIHRGTRTHSITQIEPIGHMSLAEMMASKGIDVAVFSGELLTGLEFLERSGSDCNTVVGLYCDYENQSVVESFSKEIKKRFGSYVFLGGPQTVGLGEYFLRASQADAIMRGEGEFSLDAAISAIQNEDEAKWEAIPGMCSFRKDNTYYDNGIYPAIENLDELPIITGKIKSSQHQGINHMAVMSGRGCPFHCSFCYEGANSKNVRRRSVDSVMKEIRCRLAQNPNVKYIFFGDDTFTLDKQRVKAFCEQLTALRKEHDFVWFADAHVNIVYKYPEIVKMMVDAGLVRMQIGIESCNQHIIDIYNKKIKREDLFKVIEICKAAKLPQLVGNIIIGGALETRETLNYTFSTVNEMIKAGRGMVEVVSTFYMPFPETAMSKNPEAFGITVKDEKALTSVGDFPVVETAALNIEDICGARNEFFEENMQLMRKMLSAGEIPDEVILESYALSEKYGLSGMWQGLAYSRYPYFDAQYKARIRGDKLTKDYDRSSVFDTHPQRIAMLSLTPELAAEIPVLNGFVYSPFEFEVLTYASGKLTINEMADILFVNQQQNFANLQEFKLHLLETIKKLESVGMCVLSGALKAAGLEKEWAQQEKMVEKTVKNKVILYKLSTFGMEIAGFARNGAFLGVYGLASYLDSKGYDAYVCECRADQAGDYLKQFNLSEVIGIGFSVDFENKHVAKKVAATMTEVYGIPVLIGGPEAISLDEDYLRQSKASAIVRGEGELAMVAVLDAVKEKRSLADIPGIFYINKKDECIDRGEGPVVENLDDLPFPAYDKSITPIDYSSLYLMSSRGCPYHCVFCHEGALIRPMRQRSVENVIAEMKHFLLKYPQLNYFKFCDDTLVTNPRWLDDFCKQAKALQAVKPFQFYCEADVVSLSRRPEVLKDMVDAGLNRLQIGIESVDKDMLKVYRKNISPEMVEIVVKAAYDAGVQQVFGALLVGGPFENREHIEKNKAFGAKLLRLGPGMMEIAPSIVMPYPMTDIGLHPEKYGLTIYDKQGLGSISDYPIMDSEKMDRREIMEAYQEYLQSFVDEVKVMLNAGELSHEDILRCYKTSMAANGPKYWTNIITHHKPTLTAYYTMLARAAASRIVDVDPVELPSWRPQRMIEMWRDVNFSQGYPVLWGEALSPFEYEVMKYCTGKSTIAAIAEILYDRFGKPFGENLNELTERIIETMKVFDKKYWLLVVPF</sequence>
<dbReference type="RefSeq" id="WP_050740191.1">
    <property type="nucleotide sequence ID" value="NZ_LGYO01000022.1"/>
</dbReference>
<evidence type="ECO:0000313" key="10">
    <source>
        <dbReference type="EMBL" id="KNZ41880.1"/>
    </source>
</evidence>
<dbReference type="SMART" id="SM00729">
    <property type="entry name" value="Elp3"/>
    <property type="match status" value="2"/>
</dbReference>
<comment type="cofactor">
    <cofactor evidence="1">
        <name>[4Fe-4S] cluster</name>
        <dbReference type="ChEBI" id="CHEBI:49883"/>
    </cofactor>
</comment>
<evidence type="ECO:0000256" key="1">
    <source>
        <dbReference type="ARBA" id="ARBA00001966"/>
    </source>
</evidence>
<evidence type="ECO:0000259" key="8">
    <source>
        <dbReference type="PROSITE" id="PS51332"/>
    </source>
</evidence>
<dbReference type="OrthoDB" id="9815044at2"/>
<dbReference type="GO" id="GO:0003824">
    <property type="term" value="F:catalytic activity"/>
    <property type="evidence" value="ECO:0007669"/>
    <property type="project" value="InterPro"/>
</dbReference>
<dbReference type="AlphaFoldDB" id="A0A0L6U277"/>
<feature type="domain" description="Radical SAM core" evidence="9">
    <location>
        <begin position="183"/>
        <end position="419"/>
    </location>
</feature>
<dbReference type="GO" id="GO:0046872">
    <property type="term" value="F:metal ion binding"/>
    <property type="evidence" value="ECO:0007669"/>
    <property type="project" value="UniProtKB-KW"/>
</dbReference>
<dbReference type="PROSITE" id="PS51918">
    <property type="entry name" value="RADICAL_SAM"/>
    <property type="match status" value="2"/>
</dbReference>
<dbReference type="InterPro" id="IPR007197">
    <property type="entry name" value="rSAM"/>
</dbReference>
<evidence type="ECO:0000256" key="5">
    <source>
        <dbReference type="ARBA" id="ARBA00022723"/>
    </source>
</evidence>
<dbReference type="PROSITE" id="PS51332">
    <property type="entry name" value="B12_BINDING"/>
    <property type="match status" value="1"/>
</dbReference>
<evidence type="ECO:0000313" key="11">
    <source>
        <dbReference type="Proteomes" id="UP000036873"/>
    </source>
</evidence>
<name>A0A0L6U277_9FIRM</name>
<keyword evidence="11" id="KW-1185">Reference proteome</keyword>
<dbReference type="STRING" id="52689.AKG39_09705"/>
<dbReference type="InterPro" id="IPR058240">
    <property type="entry name" value="rSAM_sf"/>
</dbReference>
<keyword evidence="7" id="KW-0411">Iron-sulfur</keyword>
<dbReference type="InterPro" id="IPR006638">
    <property type="entry name" value="Elp3/MiaA/NifB-like_rSAM"/>
</dbReference>
<evidence type="ECO:0000256" key="3">
    <source>
        <dbReference type="ARBA" id="ARBA00022679"/>
    </source>
</evidence>
<feature type="domain" description="B12-binding" evidence="8">
    <location>
        <begin position="610"/>
        <end position="749"/>
    </location>
</feature>
<reference evidence="11" key="1">
    <citation type="submission" date="2015-07" db="EMBL/GenBank/DDBJ databases">
        <title>Draft genome sequence of Acetobacterium bakii DSM 8293, a potential psychrophilic chemical producer through syngas fermentation.</title>
        <authorList>
            <person name="Song Y."/>
            <person name="Hwang S."/>
            <person name="Cho B.-K."/>
        </authorList>
    </citation>
    <scope>NUCLEOTIDE SEQUENCE [LARGE SCALE GENOMIC DNA]</scope>
    <source>
        <strain evidence="11">DSM 8239</strain>
    </source>
</reference>
<dbReference type="PANTHER" id="PTHR43409">
    <property type="entry name" value="ANAEROBIC MAGNESIUM-PROTOPORPHYRIN IX MONOMETHYL ESTER CYCLASE-RELATED"/>
    <property type="match status" value="1"/>
</dbReference>
<accession>A0A0L6U277</accession>
<comment type="caution">
    <text evidence="10">The sequence shown here is derived from an EMBL/GenBank/DDBJ whole genome shotgun (WGS) entry which is preliminary data.</text>
</comment>
<evidence type="ECO:0000259" key="9">
    <source>
        <dbReference type="PROSITE" id="PS51918"/>
    </source>
</evidence>
<evidence type="ECO:0000256" key="7">
    <source>
        <dbReference type="ARBA" id="ARBA00023014"/>
    </source>
</evidence>
<keyword evidence="2" id="KW-0489">Methyltransferase</keyword>
<feature type="domain" description="Radical SAM core" evidence="9">
    <location>
        <begin position="789"/>
        <end position="1039"/>
    </location>
</feature>
<dbReference type="SFLD" id="SFLDS00029">
    <property type="entry name" value="Radical_SAM"/>
    <property type="match status" value="2"/>
</dbReference>
<evidence type="ECO:0000256" key="4">
    <source>
        <dbReference type="ARBA" id="ARBA00022691"/>
    </source>
</evidence>
<dbReference type="GO" id="GO:0051539">
    <property type="term" value="F:4 iron, 4 sulfur cluster binding"/>
    <property type="evidence" value="ECO:0007669"/>
    <property type="project" value="UniProtKB-KW"/>
</dbReference>
<gene>
    <name evidence="10" type="ORF">AKG39_09705</name>
</gene>
<keyword evidence="3" id="KW-0808">Transferase</keyword>
<evidence type="ECO:0000256" key="6">
    <source>
        <dbReference type="ARBA" id="ARBA00023004"/>
    </source>
</evidence>
<proteinExistence type="predicted"/>
<dbReference type="SFLD" id="SFLDG01123">
    <property type="entry name" value="methyltransferase_(Class_B)"/>
    <property type="match status" value="2"/>
</dbReference>
<dbReference type="Gene3D" id="3.80.30.20">
    <property type="entry name" value="tm_1862 like domain"/>
    <property type="match status" value="2"/>
</dbReference>
<protein>
    <submittedName>
        <fullName evidence="10">Uncharacterized protein</fullName>
    </submittedName>
</protein>
<dbReference type="PANTHER" id="PTHR43409:SF7">
    <property type="entry name" value="BLL1977 PROTEIN"/>
    <property type="match status" value="1"/>
</dbReference>
<dbReference type="InterPro" id="IPR051198">
    <property type="entry name" value="BchE-like"/>
</dbReference>
<dbReference type="InterPro" id="IPR006158">
    <property type="entry name" value="Cobalamin-bd"/>
</dbReference>
<dbReference type="Proteomes" id="UP000036873">
    <property type="component" value="Unassembled WGS sequence"/>
</dbReference>
<organism evidence="10 11">
    <name type="scientific">Acetobacterium bakii</name>
    <dbReference type="NCBI Taxonomy" id="52689"/>
    <lineage>
        <taxon>Bacteria</taxon>
        <taxon>Bacillati</taxon>
        <taxon>Bacillota</taxon>
        <taxon>Clostridia</taxon>
        <taxon>Eubacteriales</taxon>
        <taxon>Eubacteriaceae</taxon>
        <taxon>Acetobacterium</taxon>
    </lineage>
</organism>
<keyword evidence="6" id="KW-0408">Iron</keyword>
<dbReference type="EMBL" id="LGYO01000022">
    <property type="protein sequence ID" value="KNZ41880.1"/>
    <property type="molecule type" value="Genomic_DNA"/>
</dbReference>
<dbReference type="Gene3D" id="3.40.50.280">
    <property type="entry name" value="Cobalamin-binding domain"/>
    <property type="match status" value="2"/>
</dbReference>
<evidence type="ECO:0000256" key="2">
    <source>
        <dbReference type="ARBA" id="ARBA00022603"/>
    </source>
</evidence>
<dbReference type="InterPro" id="IPR034466">
    <property type="entry name" value="Methyltransferase_Class_B"/>
</dbReference>
<keyword evidence="4" id="KW-0949">S-adenosyl-L-methionine</keyword>
<dbReference type="InterPro" id="IPR023404">
    <property type="entry name" value="rSAM_horseshoe"/>
</dbReference>
<dbReference type="Pfam" id="PF04055">
    <property type="entry name" value="Radical_SAM"/>
    <property type="match status" value="2"/>
</dbReference>
<dbReference type="CDD" id="cd01335">
    <property type="entry name" value="Radical_SAM"/>
    <property type="match status" value="2"/>
</dbReference>
<dbReference type="SUPFAM" id="SSF102114">
    <property type="entry name" value="Radical SAM enzymes"/>
    <property type="match status" value="2"/>
</dbReference>
<keyword evidence="5" id="KW-0479">Metal-binding</keyword>